<organism evidence="1">
    <name type="scientific">Hexamita inflata</name>
    <dbReference type="NCBI Taxonomy" id="28002"/>
    <lineage>
        <taxon>Eukaryota</taxon>
        <taxon>Metamonada</taxon>
        <taxon>Diplomonadida</taxon>
        <taxon>Hexamitidae</taxon>
        <taxon>Hexamitinae</taxon>
        <taxon>Hexamita</taxon>
    </lineage>
</organism>
<proteinExistence type="predicted"/>
<dbReference type="EMBL" id="CAXDID020000384">
    <property type="protein sequence ID" value="CAL6085246.1"/>
    <property type="molecule type" value="Genomic_DNA"/>
</dbReference>
<dbReference type="Proteomes" id="UP001642409">
    <property type="component" value="Unassembled WGS sequence"/>
</dbReference>
<name>A0AA86TC31_9EUKA</name>
<keyword evidence="3" id="KW-1185">Reference proteome</keyword>
<sequence>MKGQMRFRAHKEGQFFQFIPYAEGELLQYIQQYESQQIRSEVHTKLELHINNILFSLTLNLLASINFGNDEPKVQIRVEPEFLADFPSRFRFFSFNDVNNNGSEPELEFCNRFRPLKVLLKCVWELNFILVVRILPSSVMKGWMRFRARKEGQFFQFIPYAEGELLQLLQQYESQQIRNELHTK</sequence>
<dbReference type="AlphaFoldDB" id="A0AA86TC31"/>
<comment type="caution">
    <text evidence="1">The sequence shown here is derived from an EMBL/GenBank/DDBJ whole genome shotgun (WGS) entry which is preliminary data.</text>
</comment>
<protein>
    <submittedName>
        <fullName evidence="2">Hypothetical_protein</fullName>
    </submittedName>
</protein>
<evidence type="ECO:0000313" key="2">
    <source>
        <dbReference type="EMBL" id="CAL6085246.1"/>
    </source>
</evidence>
<evidence type="ECO:0000313" key="1">
    <source>
        <dbReference type="EMBL" id="CAI9913735.1"/>
    </source>
</evidence>
<gene>
    <name evidence="1" type="ORF">HINF_LOCUS1380</name>
    <name evidence="2" type="ORF">HINF_LOCUS62592</name>
</gene>
<reference evidence="2 3" key="2">
    <citation type="submission" date="2024-07" db="EMBL/GenBank/DDBJ databases">
        <authorList>
            <person name="Akdeniz Z."/>
        </authorList>
    </citation>
    <scope>NUCLEOTIDE SEQUENCE [LARGE SCALE GENOMIC DNA]</scope>
</reference>
<dbReference type="EMBL" id="CATOUU010000032">
    <property type="protein sequence ID" value="CAI9913735.1"/>
    <property type="molecule type" value="Genomic_DNA"/>
</dbReference>
<reference evidence="1" key="1">
    <citation type="submission" date="2023-06" db="EMBL/GenBank/DDBJ databases">
        <authorList>
            <person name="Kurt Z."/>
        </authorList>
    </citation>
    <scope>NUCLEOTIDE SEQUENCE</scope>
</reference>
<accession>A0AA86TC31</accession>
<evidence type="ECO:0000313" key="3">
    <source>
        <dbReference type="Proteomes" id="UP001642409"/>
    </source>
</evidence>